<dbReference type="EMBL" id="KX426227">
    <property type="protein sequence ID" value="APW48712.1"/>
    <property type="molecule type" value="Genomic_DNA"/>
</dbReference>
<dbReference type="AlphaFoldDB" id="A0A1P8KG38"/>
<protein>
    <submittedName>
        <fullName evidence="1">Type IV secretion system protein DotC</fullName>
    </submittedName>
</protein>
<reference evidence="1" key="1">
    <citation type="journal article" date="2016" name="Biomed. Res. Int.">
        <title>Resistance of Permafrost and Modern Acinetobacter lwoffii Strains to Heavy Metals and Arsenic Revealed by Genome Analysis.</title>
        <authorList>
            <person name="Mindlin S."/>
            <person name="Petrenko A."/>
            <person name="Kurakov A."/>
            <person name="Beletsky A."/>
            <person name="Mardanov A."/>
            <person name="Petrova M."/>
        </authorList>
    </citation>
    <scope>NUCLEOTIDE SEQUENCE</scope>
    <source>
        <strain evidence="1">ED23-35</strain>
        <plasmid evidence="1">pALWED1.1</plasmid>
    </source>
</reference>
<sequence>MDYSNNASLQELLNPSNQSSLEVHVSNVEQQARYEAMLELVKQKGIKLGINTYLSNSREVIKSQERNLDTIFNFKPYMIKGVVVPPVIIESKDVTETPNAMSYKTTKQTYKILKQARFSTRAPDWRQYLVFPTLDSNVDYVTFIPKEMLPANEQERKIWKETAAKSYEMGLVEGRNIVEDAVDRLKRDYLGMVTFHKFVLEGKLSMPAISSQSLAVTSTQDTIALDMKLLQIQQLPQFNSNIETWKPILQPEQIAPSYQIPKINLVSEP</sequence>
<gene>
    <name evidence="1" type="ORF">BAA96_1p0005</name>
</gene>
<accession>A0A1P8KG38</accession>
<proteinExistence type="predicted"/>
<dbReference type="Pfam" id="PF16932">
    <property type="entry name" value="T4SS_TraI"/>
    <property type="match status" value="1"/>
</dbReference>
<dbReference type="RefSeq" id="WP_005005889.1">
    <property type="nucleotide sequence ID" value="NZ_CP082144.1"/>
</dbReference>
<name>A0A1P8KG38_ACILW</name>
<geneLocation type="plasmid" evidence="1">
    <name>pALWED1.1</name>
</geneLocation>
<organism evidence="1">
    <name type="scientific">Acinetobacter lwoffii</name>
    <dbReference type="NCBI Taxonomy" id="28090"/>
    <lineage>
        <taxon>Bacteria</taxon>
        <taxon>Pseudomonadati</taxon>
        <taxon>Pseudomonadota</taxon>
        <taxon>Gammaproteobacteria</taxon>
        <taxon>Moraxellales</taxon>
        <taxon>Moraxellaceae</taxon>
        <taxon>Acinetobacter</taxon>
    </lineage>
</organism>
<dbReference type="InterPro" id="IPR031618">
    <property type="entry name" value="T4SS_TraI"/>
</dbReference>
<evidence type="ECO:0000313" key="1">
    <source>
        <dbReference type="EMBL" id="APW48712.1"/>
    </source>
</evidence>
<keyword evidence="1" id="KW-0614">Plasmid</keyword>